<dbReference type="AlphaFoldDB" id="A0A0G4N4G3"/>
<organism evidence="5 6">
    <name type="scientific">Verticillium longisporum</name>
    <name type="common">Verticillium dahliae var. longisporum</name>
    <dbReference type="NCBI Taxonomy" id="100787"/>
    <lineage>
        <taxon>Eukaryota</taxon>
        <taxon>Fungi</taxon>
        <taxon>Dikarya</taxon>
        <taxon>Ascomycota</taxon>
        <taxon>Pezizomycotina</taxon>
        <taxon>Sordariomycetes</taxon>
        <taxon>Hypocreomycetidae</taxon>
        <taxon>Glomerellales</taxon>
        <taxon>Plectosphaerellaceae</taxon>
        <taxon>Verticillium</taxon>
    </lineage>
</organism>
<accession>A0A0G4N4G3</accession>
<dbReference type="EMBL" id="CVQH01026971">
    <property type="protein sequence ID" value="CRK41322.1"/>
    <property type="molecule type" value="Genomic_DNA"/>
</dbReference>
<evidence type="ECO:0000256" key="3">
    <source>
        <dbReference type="SAM" id="MobiDB-lite"/>
    </source>
</evidence>
<proteinExistence type="predicted"/>
<sequence>MDHESGSEPARKRLRTSHACDACRAKKIRCNGNTPCASCDGSRQECTYGSEANSRGKSDLILESVLRVEKFLHEMKSAVPAIVSHPTSFTLVDRHGSSHVAAKTAPSPQDHQQQQHRRRQSMVSPNLPTAVPRAASFSSSPRTEILHHRTPLSESHWPPAANNLDNAVLASMHTSATEAVLQWPHFDVFPGLRDGYDPIFRLEQARPPIKSRSSTWYPFVTPREVDEILESFGQTVNFWYPAMSQQQMAGVRALIVNGVPEEDSIEVCLALLTMALGLAGQVTANLANGTTSLTQKDRETRTSKKAMADVYFDGVLKRLHVVHTHIGSTSTHCLFYVAMYFAFLRRPLQAWEYINAAAAKCLLLLSYTSEDDSTEDSERIRRIFWSCYILESSDYLAELSALPQSGISAIESTTPLPGEYHTHADAHQQELASLYLLACISMRRLLNRVHHLLYAQTTGAALDPTRFPAVVRELNHQLDEWREVLPPAFAFTVDETPTATEAGAFLRQRYSTCRSVIYRPYFMWMLSGMAPPAAVRSPGDGIAGKEVMASCKMCLDACLLHIMNLRGYGQTVLVDTWICSLSMAGAMLVLLAACRVPALRELIGSEILSAGEHLRQLLEGWQEVMGEPASPSVEQSVRIIAEADRFIRQVYLGEDTTASTQRAWQDIYGHHEG</sequence>
<dbReference type="InterPro" id="IPR007219">
    <property type="entry name" value="XnlR_reg_dom"/>
</dbReference>
<dbReference type="SMART" id="SM00066">
    <property type="entry name" value="GAL4"/>
    <property type="match status" value="1"/>
</dbReference>
<dbReference type="GO" id="GO:0003677">
    <property type="term" value="F:DNA binding"/>
    <property type="evidence" value="ECO:0007669"/>
    <property type="project" value="InterPro"/>
</dbReference>
<dbReference type="CDD" id="cd00067">
    <property type="entry name" value="GAL4"/>
    <property type="match status" value="1"/>
</dbReference>
<dbReference type="SUPFAM" id="SSF57701">
    <property type="entry name" value="Zn2/Cys6 DNA-binding domain"/>
    <property type="match status" value="1"/>
</dbReference>
<dbReference type="InterPro" id="IPR053181">
    <property type="entry name" value="EcdB-like_regulator"/>
</dbReference>
<dbReference type="Gene3D" id="4.10.240.10">
    <property type="entry name" value="Zn(2)-C6 fungal-type DNA-binding domain"/>
    <property type="match status" value="1"/>
</dbReference>
<keyword evidence="2" id="KW-0539">Nucleus</keyword>
<dbReference type="GO" id="GO:0000981">
    <property type="term" value="F:DNA-binding transcription factor activity, RNA polymerase II-specific"/>
    <property type="evidence" value="ECO:0007669"/>
    <property type="project" value="InterPro"/>
</dbReference>
<dbReference type="Pfam" id="PF00172">
    <property type="entry name" value="Zn_clus"/>
    <property type="match status" value="1"/>
</dbReference>
<dbReference type="PROSITE" id="PS00463">
    <property type="entry name" value="ZN2_CY6_FUNGAL_1"/>
    <property type="match status" value="1"/>
</dbReference>
<dbReference type="InterPro" id="IPR036864">
    <property type="entry name" value="Zn2-C6_fun-type_DNA-bd_sf"/>
</dbReference>
<name>A0A0G4N4G3_VERLO</name>
<feature type="region of interest" description="Disordered" evidence="3">
    <location>
        <begin position="95"/>
        <end position="141"/>
    </location>
</feature>
<dbReference type="InterPro" id="IPR001138">
    <property type="entry name" value="Zn2Cys6_DnaBD"/>
</dbReference>
<dbReference type="PROSITE" id="PS50048">
    <property type="entry name" value="ZN2_CY6_FUNGAL_2"/>
    <property type="match status" value="1"/>
</dbReference>
<evidence type="ECO:0000256" key="1">
    <source>
        <dbReference type="ARBA" id="ARBA00022723"/>
    </source>
</evidence>
<evidence type="ECO:0000259" key="4">
    <source>
        <dbReference type="PROSITE" id="PS50048"/>
    </source>
</evidence>
<keyword evidence="6" id="KW-1185">Reference proteome</keyword>
<evidence type="ECO:0000313" key="5">
    <source>
        <dbReference type="EMBL" id="CRK41322.1"/>
    </source>
</evidence>
<gene>
    <name evidence="5" type="ORF">BN1708_001725</name>
</gene>
<protein>
    <recommendedName>
        <fullName evidence="4">Zn(2)-C6 fungal-type domain-containing protein</fullName>
    </recommendedName>
</protein>
<evidence type="ECO:0000313" key="6">
    <source>
        <dbReference type="Proteomes" id="UP000044602"/>
    </source>
</evidence>
<feature type="domain" description="Zn(2)-C6 fungal-type" evidence="4">
    <location>
        <begin position="19"/>
        <end position="48"/>
    </location>
</feature>
<dbReference type="PANTHER" id="PTHR47785">
    <property type="entry name" value="ZN(II)2CYS6 TRANSCRIPTION FACTOR (EUROFUNG)-RELATED-RELATED"/>
    <property type="match status" value="1"/>
</dbReference>
<dbReference type="Pfam" id="PF04082">
    <property type="entry name" value="Fungal_trans"/>
    <property type="match status" value="1"/>
</dbReference>
<reference evidence="5 6" key="1">
    <citation type="submission" date="2015-05" db="EMBL/GenBank/DDBJ databases">
        <authorList>
            <person name="Wang D.B."/>
            <person name="Wang M."/>
        </authorList>
    </citation>
    <scope>NUCLEOTIDE SEQUENCE [LARGE SCALE GENOMIC DNA]</scope>
    <source>
        <strain evidence="5">VL1</strain>
    </source>
</reference>
<dbReference type="GO" id="GO:0006351">
    <property type="term" value="P:DNA-templated transcription"/>
    <property type="evidence" value="ECO:0007669"/>
    <property type="project" value="InterPro"/>
</dbReference>
<dbReference type="CDD" id="cd12148">
    <property type="entry name" value="fungal_TF_MHR"/>
    <property type="match status" value="1"/>
</dbReference>
<evidence type="ECO:0000256" key="2">
    <source>
        <dbReference type="ARBA" id="ARBA00023242"/>
    </source>
</evidence>
<dbReference type="Proteomes" id="UP000044602">
    <property type="component" value="Unassembled WGS sequence"/>
</dbReference>
<dbReference type="PANTHER" id="PTHR47785:SF1">
    <property type="entry name" value="TRANSCRIPTION FACTOR, PUTATIVE (AFU_ORTHOLOGUE AFUA_5G14530)-RELATED"/>
    <property type="match status" value="1"/>
</dbReference>
<dbReference type="GO" id="GO:0008270">
    <property type="term" value="F:zinc ion binding"/>
    <property type="evidence" value="ECO:0007669"/>
    <property type="project" value="InterPro"/>
</dbReference>
<keyword evidence="1" id="KW-0479">Metal-binding</keyword>